<proteinExistence type="predicted"/>
<reference evidence="1 2" key="1">
    <citation type="submission" date="2018-06" db="EMBL/GenBank/DDBJ databases">
        <title>Extensive metabolic versatility and redundancy in microbially diverse, dynamic hydrothermal sediments.</title>
        <authorList>
            <person name="Dombrowski N."/>
            <person name="Teske A."/>
            <person name="Baker B.J."/>
        </authorList>
    </citation>
    <scope>NUCLEOTIDE SEQUENCE [LARGE SCALE GENOMIC DNA]</scope>
    <source>
        <strain evidence="1">B36_G15</strain>
    </source>
</reference>
<dbReference type="EMBL" id="QNBE01000051">
    <property type="protein sequence ID" value="RKX70103.1"/>
    <property type="molecule type" value="Genomic_DNA"/>
</dbReference>
<dbReference type="AlphaFoldDB" id="A0A660SHH1"/>
<evidence type="ECO:0000313" key="1">
    <source>
        <dbReference type="EMBL" id="RKX70103.1"/>
    </source>
</evidence>
<organism evidence="1 2">
    <name type="scientific">candidate division WOR-3 bacterium</name>
    <dbReference type="NCBI Taxonomy" id="2052148"/>
    <lineage>
        <taxon>Bacteria</taxon>
        <taxon>Bacteria division WOR-3</taxon>
    </lineage>
</organism>
<protein>
    <submittedName>
        <fullName evidence="1">Uncharacterized protein</fullName>
    </submittedName>
</protein>
<dbReference type="Proteomes" id="UP000268469">
    <property type="component" value="Unassembled WGS sequence"/>
</dbReference>
<sequence>MNRTIILIILIALSLITCEERKKTEEKSIFPSPQVSSPYQRRTLVKILGGGSFVPPRGFGAVTVPQTGVVDYYRKWTGNGCVAFYVRRIDRGKEGSFWYAGYEIESEFDFSFAADRYFEKKSRGTAVSTPRRIKIGDRECQGFEATREIEDVEYTELLAFRIDGDALFVFRYLAPSSDYYEFWDEICASLESFRP</sequence>
<accession>A0A660SHH1</accession>
<name>A0A660SHH1_UNCW3</name>
<comment type="caution">
    <text evidence="1">The sequence shown here is derived from an EMBL/GenBank/DDBJ whole genome shotgun (WGS) entry which is preliminary data.</text>
</comment>
<evidence type="ECO:0000313" key="2">
    <source>
        <dbReference type="Proteomes" id="UP000268469"/>
    </source>
</evidence>
<gene>
    <name evidence="1" type="ORF">DRP53_06085</name>
</gene>